<name>A0A9P4GMH8_9PLEO</name>
<proteinExistence type="predicted"/>
<dbReference type="EMBL" id="ML976615">
    <property type="protein sequence ID" value="KAF1849133.1"/>
    <property type="molecule type" value="Genomic_DNA"/>
</dbReference>
<dbReference type="GeneID" id="63856014"/>
<evidence type="ECO:0000313" key="2">
    <source>
        <dbReference type="Proteomes" id="UP000800039"/>
    </source>
</evidence>
<dbReference type="Proteomes" id="UP000800039">
    <property type="component" value="Unassembled WGS sequence"/>
</dbReference>
<organism evidence="1 2">
    <name type="scientific">Cucurbitaria berberidis CBS 394.84</name>
    <dbReference type="NCBI Taxonomy" id="1168544"/>
    <lineage>
        <taxon>Eukaryota</taxon>
        <taxon>Fungi</taxon>
        <taxon>Dikarya</taxon>
        <taxon>Ascomycota</taxon>
        <taxon>Pezizomycotina</taxon>
        <taxon>Dothideomycetes</taxon>
        <taxon>Pleosporomycetidae</taxon>
        <taxon>Pleosporales</taxon>
        <taxon>Pleosporineae</taxon>
        <taxon>Cucurbitariaceae</taxon>
        <taxon>Cucurbitaria</taxon>
    </lineage>
</organism>
<dbReference type="OrthoDB" id="2426273at2759"/>
<evidence type="ECO:0000313" key="1">
    <source>
        <dbReference type="EMBL" id="KAF1849133.1"/>
    </source>
</evidence>
<comment type="caution">
    <text evidence="1">The sequence shown here is derived from an EMBL/GenBank/DDBJ whole genome shotgun (WGS) entry which is preliminary data.</text>
</comment>
<sequence length="162" mass="18468">MPSNLRFWLVSMPLDTPRGLPCKRSVLSVPRQALEATGYRRAGYRASAENGVLGLSYRLSIPSIREDELLLHDCGDYCEWYQSIPQDNKWIVYSHLASSLGYRSTTNINDEFLCVASVIGFSVATYTNLSVEKARQRTAELCMKAFLGEIARFRQRIIFNNY</sequence>
<dbReference type="RefSeq" id="XP_040791696.1">
    <property type="nucleotide sequence ID" value="XM_040938757.1"/>
</dbReference>
<keyword evidence="2" id="KW-1185">Reference proteome</keyword>
<accession>A0A9P4GMH8</accession>
<gene>
    <name evidence="1" type="ORF">K460DRAFT_85541</name>
</gene>
<protein>
    <submittedName>
        <fullName evidence="1">Uncharacterized protein</fullName>
    </submittedName>
</protein>
<dbReference type="AlphaFoldDB" id="A0A9P4GMH8"/>
<reference evidence="1" key="1">
    <citation type="submission" date="2020-01" db="EMBL/GenBank/DDBJ databases">
        <authorList>
            <consortium name="DOE Joint Genome Institute"/>
            <person name="Haridas S."/>
            <person name="Albert R."/>
            <person name="Binder M."/>
            <person name="Bloem J."/>
            <person name="Labutti K."/>
            <person name="Salamov A."/>
            <person name="Andreopoulos B."/>
            <person name="Baker S.E."/>
            <person name="Barry K."/>
            <person name="Bills G."/>
            <person name="Bluhm B.H."/>
            <person name="Cannon C."/>
            <person name="Castanera R."/>
            <person name="Culley D.E."/>
            <person name="Daum C."/>
            <person name="Ezra D."/>
            <person name="Gonzalez J.B."/>
            <person name="Henrissat B."/>
            <person name="Kuo A."/>
            <person name="Liang C."/>
            <person name="Lipzen A."/>
            <person name="Lutzoni F."/>
            <person name="Magnuson J."/>
            <person name="Mondo S."/>
            <person name="Nolan M."/>
            <person name="Ohm R."/>
            <person name="Pangilinan J."/>
            <person name="Park H.-J."/>
            <person name="Ramirez L."/>
            <person name="Alfaro M."/>
            <person name="Sun H."/>
            <person name="Tritt A."/>
            <person name="Yoshinaga Y."/>
            <person name="Zwiers L.-H."/>
            <person name="Turgeon B.G."/>
            <person name="Goodwin S.B."/>
            <person name="Spatafora J.W."/>
            <person name="Crous P.W."/>
            <person name="Grigoriev I.V."/>
        </authorList>
    </citation>
    <scope>NUCLEOTIDE SEQUENCE</scope>
    <source>
        <strain evidence="1">CBS 394.84</strain>
    </source>
</reference>